<name>A0ABW2RQT2_9BACL</name>
<sequence length="236" mass="27001">MESLTHRPKGPWVFDEEVARCFPDMLSRSIPGLYTMRELLAHLSEPFIQADSDVIDLGCSLGDTIQMWKRVSQKGVPVRYVGLDHSLAMAERAKERFADDPDVSIRYAHLPADYPSDLQPSVVAGVLTLQFLTVSDRIQLLQQVYDSLLEGGAFFLVEKVIASSAPLDQLFIDQYHHFKHRNGYSWDAIHAKAESLRHIMTPITLDWNRELLKQAGFRHVELFWKHLNFAGWIAIK</sequence>
<evidence type="ECO:0000313" key="5">
    <source>
        <dbReference type="Proteomes" id="UP001596500"/>
    </source>
</evidence>
<dbReference type="InterPro" id="IPR013217">
    <property type="entry name" value="Methyltransf_12"/>
</dbReference>
<evidence type="ECO:0000256" key="1">
    <source>
        <dbReference type="ARBA" id="ARBA00022679"/>
    </source>
</evidence>
<dbReference type="InterPro" id="IPR005271">
    <property type="entry name" value="CmoA"/>
</dbReference>
<dbReference type="RefSeq" id="WP_379867751.1">
    <property type="nucleotide sequence ID" value="NZ_JBHTBW010000087.1"/>
</dbReference>
<dbReference type="PANTHER" id="PTHR43861:SF2">
    <property type="entry name" value="CARBOXY-S-ADENOSYL-L-METHIONINE SYNTHASE"/>
    <property type="match status" value="1"/>
</dbReference>
<feature type="domain" description="Methyltransferase type 12" evidence="3">
    <location>
        <begin position="55"/>
        <end position="153"/>
    </location>
</feature>
<keyword evidence="2" id="KW-0949">S-adenosyl-L-methionine</keyword>
<dbReference type="PIRSF" id="PIRSF006325">
    <property type="entry name" value="MeTrfase_bac"/>
    <property type="match status" value="1"/>
</dbReference>
<organism evidence="4 5">
    <name type="scientific">Laceyella putida</name>
    <dbReference type="NCBI Taxonomy" id="110101"/>
    <lineage>
        <taxon>Bacteria</taxon>
        <taxon>Bacillati</taxon>
        <taxon>Bacillota</taxon>
        <taxon>Bacilli</taxon>
        <taxon>Bacillales</taxon>
        <taxon>Thermoactinomycetaceae</taxon>
        <taxon>Laceyella</taxon>
    </lineage>
</organism>
<dbReference type="Gene3D" id="3.40.50.150">
    <property type="entry name" value="Vaccinia Virus protein VP39"/>
    <property type="match status" value="1"/>
</dbReference>
<evidence type="ECO:0000259" key="3">
    <source>
        <dbReference type="Pfam" id="PF08242"/>
    </source>
</evidence>
<dbReference type="SUPFAM" id="SSF53335">
    <property type="entry name" value="S-adenosyl-L-methionine-dependent methyltransferases"/>
    <property type="match status" value="1"/>
</dbReference>
<protein>
    <submittedName>
        <fullName evidence="4">Methyltransferase</fullName>
    </submittedName>
</protein>
<dbReference type="GO" id="GO:0032259">
    <property type="term" value="P:methylation"/>
    <property type="evidence" value="ECO:0007669"/>
    <property type="project" value="UniProtKB-KW"/>
</dbReference>
<dbReference type="Pfam" id="PF08242">
    <property type="entry name" value="Methyltransf_12"/>
    <property type="match status" value="1"/>
</dbReference>
<keyword evidence="5" id="KW-1185">Reference proteome</keyword>
<evidence type="ECO:0000256" key="2">
    <source>
        <dbReference type="ARBA" id="ARBA00022691"/>
    </source>
</evidence>
<accession>A0ABW2RQT2</accession>
<keyword evidence="4" id="KW-0489">Methyltransferase</keyword>
<comment type="caution">
    <text evidence="4">The sequence shown here is derived from an EMBL/GenBank/DDBJ whole genome shotgun (WGS) entry which is preliminary data.</text>
</comment>
<proteinExistence type="predicted"/>
<reference evidence="5" key="1">
    <citation type="journal article" date="2019" name="Int. J. Syst. Evol. Microbiol.">
        <title>The Global Catalogue of Microorganisms (GCM) 10K type strain sequencing project: providing services to taxonomists for standard genome sequencing and annotation.</title>
        <authorList>
            <consortium name="The Broad Institute Genomics Platform"/>
            <consortium name="The Broad Institute Genome Sequencing Center for Infectious Disease"/>
            <person name="Wu L."/>
            <person name="Ma J."/>
        </authorList>
    </citation>
    <scope>NUCLEOTIDE SEQUENCE [LARGE SCALE GENOMIC DNA]</scope>
    <source>
        <strain evidence="5">CGMCC 1.12942</strain>
    </source>
</reference>
<keyword evidence="1" id="KW-0808">Transferase</keyword>
<evidence type="ECO:0000313" key="4">
    <source>
        <dbReference type="EMBL" id="MFC7443419.1"/>
    </source>
</evidence>
<dbReference type="InterPro" id="IPR029063">
    <property type="entry name" value="SAM-dependent_MTases_sf"/>
</dbReference>
<dbReference type="Proteomes" id="UP001596500">
    <property type="component" value="Unassembled WGS sequence"/>
</dbReference>
<dbReference type="GO" id="GO:0008168">
    <property type="term" value="F:methyltransferase activity"/>
    <property type="evidence" value="ECO:0007669"/>
    <property type="project" value="UniProtKB-KW"/>
</dbReference>
<dbReference type="EMBL" id="JBHTBW010000087">
    <property type="protein sequence ID" value="MFC7443419.1"/>
    <property type="molecule type" value="Genomic_DNA"/>
</dbReference>
<gene>
    <name evidence="4" type="ORF">ACFQNG_20385</name>
</gene>
<dbReference type="PANTHER" id="PTHR43861">
    <property type="entry name" value="TRANS-ACONITATE 2-METHYLTRANSFERASE-RELATED"/>
    <property type="match status" value="1"/>
</dbReference>